<feature type="domain" description="Syndetin C-terminal" evidence="6">
    <location>
        <begin position="659"/>
        <end position="890"/>
    </location>
</feature>
<evidence type="ECO:0000313" key="9">
    <source>
        <dbReference type="Proteomes" id="UP000299102"/>
    </source>
</evidence>
<sequence>MLSSDMSETRHGPPGVNSRSLSAVHSAADLQVLREIDHVYFSSVEEFDAARHALENAPQPPDCAAIENMFTRLKRQQQVVSGKALHLISQQRDNCDREFAEIQNMRKQLDETIKICKNARAQLNTSKDDLAVSTLIILANYRKRQSVKSVLQALDLLRGLRSIETDVSELMTRKDFEGAISLILNSIKNAEEHKEYSCIKELTNRLQDTLVLTEEQLDGILSKTCYNFDEKIFEKLRKAYTLLGKTQVAMEQLHMHYSSAINESAFNSVKKHVKEDHRDVKFQDLCQSVPLMAMPDCLLDLCESLFMVMRSYYLLVNWYSKNEESVENATNVVEIERNVSKEYIRQKLKSGLMRIWVDVQVKVSTLLENSSVEEFPFEKFILMLGILRKLTQIAEVFCGDKSDILQGFIKTHSVTYIKNYHRGRMEELKLFLENEGWEPCPVKPAFTLLNLQEFRPFKKYITLQCSDLSMVNSKSHSDVSSANSQEDSVYIKRFFSSKTKSTPFEIFRNENTTNDDIFGLEAEAYSDSDDEPEELKRDFVDEGRSNDYTNFESKESPMKTKSVIVTNTTLSVLRNCGQYLQICRYLPQIALEVVMFMNQLFDYYFYTVHLFFTSDLEVGTSTLYTQKLNAALKRIGNSIDSTVSPTVPDHLDLTSEEYLHGLTERIVAVESVIFLSKQFDMLQPYLESIVSPHQKMILELYKTNTLAICTDLRNPIYMCTASKSLDTRNILVAISSVKWDVKSVAVEHSNYVDVIIRQVQVFALRLENISCRISMNMNILNSVWSMVSKFIVHLLVEGYSNVNKCSNAGRGLMQLDYRQLFEKLEKISGLKPVPYQDYIDKYVKAYYLPRSGLEDFVKTHSEYSNKHLLALVTCACENKRDRQELSAIIEGKEL</sequence>
<feature type="region of interest" description="Disordered" evidence="5">
    <location>
        <begin position="1"/>
        <end position="21"/>
    </location>
</feature>
<accession>A0A4C1XR00</accession>
<dbReference type="Pfam" id="PF10474">
    <property type="entry name" value="Syndetin_C"/>
    <property type="match status" value="1"/>
</dbReference>
<gene>
    <name evidence="8" type="ORF">EVAR_46554_1</name>
</gene>
<evidence type="ECO:0000259" key="7">
    <source>
        <dbReference type="Pfam" id="PF10475"/>
    </source>
</evidence>
<dbReference type="Proteomes" id="UP000299102">
    <property type="component" value="Unassembled WGS sequence"/>
</dbReference>
<evidence type="ECO:0000259" key="6">
    <source>
        <dbReference type="Pfam" id="PF10474"/>
    </source>
</evidence>
<dbReference type="GO" id="GO:0042147">
    <property type="term" value="P:retrograde transport, endosome to Golgi"/>
    <property type="evidence" value="ECO:0007669"/>
    <property type="project" value="InterPro"/>
</dbReference>
<keyword evidence="2" id="KW-0653">Protein transport</keyword>
<dbReference type="OrthoDB" id="10263345at2759"/>
<name>A0A4C1XR00_EUMVA</name>
<feature type="domain" description="Vacuolar protein sorting-associated protein 54 N-terminal" evidence="7">
    <location>
        <begin position="34"/>
        <end position="318"/>
    </location>
</feature>
<dbReference type="InterPro" id="IPR019515">
    <property type="entry name" value="VPS54_N"/>
</dbReference>
<dbReference type="InterPro" id="IPR040047">
    <property type="entry name" value="VPS50"/>
</dbReference>
<evidence type="ECO:0000256" key="5">
    <source>
        <dbReference type="SAM" id="MobiDB-lite"/>
    </source>
</evidence>
<dbReference type="AlphaFoldDB" id="A0A4C1XR00"/>
<reference evidence="8 9" key="1">
    <citation type="journal article" date="2019" name="Commun. Biol.">
        <title>The bagworm genome reveals a unique fibroin gene that provides high tensile strength.</title>
        <authorList>
            <person name="Kono N."/>
            <person name="Nakamura H."/>
            <person name="Ohtoshi R."/>
            <person name="Tomita M."/>
            <person name="Numata K."/>
            <person name="Arakawa K."/>
        </authorList>
    </citation>
    <scope>NUCLEOTIDE SEQUENCE [LARGE SCALE GENOMIC DNA]</scope>
</reference>
<dbReference type="STRING" id="151549.A0A4C1XR00"/>
<comment type="caution">
    <text evidence="8">The sequence shown here is derived from an EMBL/GenBank/DDBJ whole genome shotgun (WGS) entry which is preliminary data.</text>
</comment>
<keyword evidence="3 4" id="KW-0175">Coiled coil</keyword>
<dbReference type="GO" id="GO:0032456">
    <property type="term" value="P:endocytic recycling"/>
    <property type="evidence" value="ECO:0007669"/>
    <property type="project" value="InterPro"/>
</dbReference>
<dbReference type="EMBL" id="BGZK01000903">
    <property type="protein sequence ID" value="GBP64625.1"/>
    <property type="molecule type" value="Genomic_DNA"/>
</dbReference>
<organism evidence="8 9">
    <name type="scientific">Eumeta variegata</name>
    <name type="common">Bagworm moth</name>
    <name type="synonym">Eumeta japonica</name>
    <dbReference type="NCBI Taxonomy" id="151549"/>
    <lineage>
        <taxon>Eukaryota</taxon>
        <taxon>Metazoa</taxon>
        <taxon>Ecdysozoa</taxon>
        <taxon>Arthropoda</taxon>
        <taxon>Hexapoda</taxon>
        <taxon>Insecta</taxon>
        <taxon>Pterygota</taxon>
        <taxon>Neoptera</taxon>
        <taxon>Endopterygota</taxon>
        <taxon>Lepidoptera</taxon>
        <taxon>Glossata</taxon>
        <taxon>Ditrysia</taxon>
        <taxon>Tineoidea</taxon>
        <taxon>Psychidae</taxon>
        <taxon>Oiketicinae</taxon>
        <taxon>Eumeta</taxon>
    </lineage>
</organism>
<evidence type="ECO:0008006" key="10">
    <source>
        <dbReference type="Google" id="ProtNLM"/>
    </source>
</evidence>
<evidence type="ECO:0000256" key="3">
    <source>
        <dbReference type="ARBA" id="ARBA00023054"/>
    </source>
</evidence>
<keyword evidence="9" id="KW-1185">Reference proteome</keyword>
<evidence type="ECO:0000256" key="4">
    <source>
        <dbReference type="SAM" id="Coils"/>
    </source>
</evidence>
<protein>
    <recommendedName>
        <fullName evidence="10">Syndetin</fullName>
    </recommendedName>
</protein>
<dbReference type="GO" id="GO:0000149">
    <property type="term" value="F:SNARE binding"/>
    <property type="evidence" value="ECO:0007669"/>
    <property type="project" value="TreeGrafter"/>
</dbReference>
<evidence type="ECO:0000256" key="2">
    <source>
        <dbReference type="ARBA" id="ARBA00022927"/>
    </source>
</evidence>
<dbReference type="GO" id="GO:0015031">
    <property type="term" value="P:protein transport"/>
    <property type="evidence" value="ECO:0007669"/>
    <property type="project" value="UniProtKB-KW"/>
</dbReference>
<proteinExistence type="predicted"/>
<evidence type="ECO:0000313" key="8">
    <source>
        <dbReference type="EMBL" id="GBP64625.1"/>
    </source>
</evidence>
<dbReference type="GO" id="GO:1990745">
    <property type="term" value="C:EARP complex"/>
    <property type="evidence" value="ECO:0007669"/>
    <property type="project" value="InterPro"/>
</dbReference>
<keyword evidence="1" id="KW-0813">Transport</keyword>
<feature type="coiled-coil region" evidence="4">
    <location>
        <begin position="88"/>
        <end position="122"/>
    </location>
</feature>
<dbReference type="PANTHER" id="PTHR13258">
    <property type="entry name" value="SYNDETIN"/>
    <property type="match status" value="1"/>
</dbReference>
<evidence type="ECO:0000256" key="1">
    <source>
        <dbReference type="ARBA" id="ARBA00022448"/>
    </source>
</evidence>
<dbReference type="PANTHER" id="PTHR13258:SF0">
    <property type="entry name" value="SYNDETIN"/>
    <property type="match status" value="1"/>
</dbReference>
<dbReference type="InterPro" id="IPR019514">
    <property type="entry name" value="Syndetin_C"/>
</dbReference>
<dbReference type="Pfam" id="PF10475">
    <property type="entry name" value="Vps54_N"/>
    <property type="match status" value="1"/>
</dbReference>
<dbReference type="GO" id="GO:0005829">
    <property type="term" value="C:cytosol"/>
    <property type="evidence" value="ECO:0007669"/>
    <property type="project" value="GOC"/>
</dbReference>